<reference evidence="1" key="1">
    <citation type="submission" date="2020-08" db="EMBL/GenBank/DDBJ databases">
        <title>Multicomponent nature underlies the extraordinary mechanical properties of spider dragline silk.</title>
        <authorList>
            <person name="Kono N."/>
            <person name="Nakamura H."/>
            <person name="Mori M."/>
            <person name="Yoshida Y."/>
            <person name="Ohtoshi R."/>
            <person name="Malay A.D."/>
            <person name="Moran D.A.P."/>
            <person name="Tomita M."/>
            <person name="Numata K."/>
            <person name="Arakawa K."/>
        </authorList>
    </citation>
    <scope>NUCLEOTIDE SEQUENCE</scope>
</reference>
<protein>
    <submittedName>
        <fullName evidence="1">Uncharacterized protein</fullName>
    </submittedName>
</protein>
<sequence length="70" mass="8197">MSSPTQPQRRIIRKNFSSRMSPVIIRTTTIYMCSETLQVSAYPQNVLFPIQHYTGRTLSFMVWEANGYHE</sequence>
<accession>A0A8X7BFE1</accession>
<name>A0A8X7BFE1_TRICX</name>
<organism evidence="1 2">
    <name type="scientific">Trichonephila clavipes</name>
    <name type="common">Golden silk orbweaver</name>
    <name type="synonym">Nephila clavipes</name>
    <dbReference type="NCBI Taxonomy" id="2585209"/>
    <lineage>
        <taxon>Eukaryota</taxon>
        <taxon>Metazoa</taxon>
        <taxon>Ecdysozoa</taxon>
        <taxon>Arthropoda</taxon>
        <taxon>Chelicerata</taxon>
        <taxon>Arachnida</taxon>
        <taxon>Araneae</taxon>
        <taxon>Araneomorphae</taxon>
        <taxon>Entelegynae</taxon>
        <taxon>Araneoidea</taxon>
        <taxon>Nephilidae</taxon>
        <taxon>Trichonephila</taxon>
    </lineage>
</organism>
<gene>
    <name evidence="1" type="ORF">TNCV_4150101</name>
</gene>
<evidence type="ECO:0000313" key="2">
    <source>
        <dbReference type="Proteomes" id="UP000887159"/>
    </source>
</evidence>
<keyword evidence="2" id="KW-1185">Reference proteome</keyword>
<proteinExistence type="predicted"/>
<dbReference type="Proteomes" id="UP000887159">
    <property type="component" value="Unassembled WGS sequence"/>
</dbReference>
<comment type="caution">
    <text evidence="1">The sequence shown here is derived from an EMBL/GenBank/DDBJ whole genome shotgun (WGS) entry which is preliminary data.</text>
</comment>
<dbReference type="AlphaFoldDB" id="A0A8X7BFE1"/>
<dbReference type="EMBL" id="BMAU01021385">
    <property type="protein sequence ID" value="GFY28579.1"/>
    <property type="molecule type" value="Genomic_DNA"/>
</dbReference>
<evidence type="ECO:0000313" key="1">
    <source>
        <dbReference type="EMBL" id="GFY28579.1"/>
    </source>
</evidence>